<evidence type="ECO:0000256" key="2">
    <source>
        <dbReference type="ARBA" id="ARBA00022840"/>
    </source>
</evidence>
<dbReference type="Pfam" id="PF00501">
    <property type="entry name" value="AMP-binding"/>
    <property type="match status" value="1"/>
</dbReference>
<organism evidence="5 6">
    <name type="scientific">Aminipila butyrica</name>
    <dbReference type="NCBI Taxonomy" id="433296"/>
    <lineage>
        <taxon>Bacteria</taxon>
        <taxon>Bacillati</taxon>
        <taxon>Bacillota</taxon>
        <taxon>Clostridia</taxon>
        <taxon>Peptostreptococcales</taxon>
        <taxon>Anaerovoracaceae</taxon>
        <taxon>Aminipila</taxon>
    </lineage>
</organism>
<keyword evidence="6" id="KW-1185">Reference proteome</keyword>
<feature type="domain" description="AMP-dependent synthetase/ligase" evidence="4">
    <location>
        <begin position="32"/>
        <end position="425"/>
    </location>
</feature>
<dbReference type="GO" id="GO:0004467">
    <property type="term" value="F:long-chain fatty acid-CoA ligase activity"/>
    <property type="evidence" value="ECO:0007669"/>
    <property type="project" value="UniProtKB-EC"/>
</dbReference>
<proteinExistence type="predicted"/>
<sequence length="576" mass="64829">MIYENIYKNKLHHVRDIDTLKEMLTTCKELFGKKPAFLYKEEKGGPYREVNFITLKDDVDALGTKLLDMGMEGENIAVIGENCYAWMVAYFAVVNGVGKVVPLDKELSKEEIVNLLTTAGCKAVFYTSAYKNVFRDVEIPHKFQMEVYTKKVQADQENTLDYLLEEGRKMLGKGDRRYVDLVIDPLEVRMLLFTSGTTDVPKAVMLCHKNIVSNVQDISRIVKLKEDDRALSILPIHHTFESSVGIMVVLFQGGSIAFYEGLKYVVKNLAEAQATLLVGVPLIFESMYNKIWKQAEKSDMTKALKMAIKLNKTLKKVGIDARKKIFKSVYANFGGRLRLLVTGAAAISPNVVRGFQDLGIEMVMGYGLTEAAPLVSGTPDFTDRYAKAGSVGQVVPSGQLQLINENEDGIGEIIFKGPNVMLGYYNMPEKTAEVLKDGWFHTGDLGFVDENGFLYLTGRKKNVIVTKTGKNIYPEEIEEYLSKIPYIEECMVYGTDNDDTGETTVSVQIRPAYETIQDEFGYAEDADKVYQLLKGKIADVNQTLPNYKRVRHIVVRGTEFVKTTTHKIKRQENTIE</sequence>
<name>A0A858BVV3_9FIRM</name>
<dbReference type="InterPro" id="IPR000873">
    <property type="entry name" value="AMP-dep_synth/lig_dom"/>
</dbReference>
<dbReference type="AlphaFoldDB" id="A0A858BVV3"/>
<dbReference type="PANTHER" id="PTHR43272">
    <property type="entry name" value="LONG-CHAIN-FATTY-ACID--COA LIGASE"/>
    <property type="match status" value="1"/>
</dbReference>
<evidence type="ECO:0000313" key="6">
    <source>
        <dbReference type="Proteomes" id="UP000466848"/>
    </source>
</evidence>
<dbReference type="GO" id="GO:0016020">
    <property type="term" value="C:membrane"/>
    <property type="evidence" value="ECO:0007669"/>
    <property type="project" value="TreeGrafter"/>
</dbReference>
<dbReference type="SUPFAM" id="SSF56801">
    <property type="entry name" value="Acetyl-CoA synthetase-like"/>
    <property type="match status" value="1"/>
</dbReference>
<evidence type="ECO:0000256" key="1">
    <source>
        <dbReference type="ARBA" id="ARBA00022741"/>
    </source>
</evidence>
<dbReference type="GO" id="GO:0005524">
    <property type="term" value="F:ATP binding"/>
    <property type="evidence" value="ECO:0007669"/>
    <property type="project" value="UniProtKB-KW"/>
</dbReference>
<dbReference type="InterPro" id="IPR045851">
    <property type="entry name" value="AMP-bd_C_sf"/>
</dbReference>
<keyword evidence="2" id="KW-0067">ATP-binding</keyword>
<dbReference type="Proteomes" id="UP000466848">
    <property type="component" value="Chromosome"/>
</dbReference>
<gene>
    <name evidence="5" type="ORF">Ami103574_09510</name>
</gene>
<dbReference type="KEGG" id="abut:Ami103574_09510"/>
<dbReference type="Gene3D" id="3.30.300.30">
    <property type="match status" value="1"/>
</dbReference>
<reference evidence="5 6" key="1">
    <citation type="submission" date="2020-02" db="EMBL/GenBank/DDBJ databases">
        <authorList>
            <person name="Kim Y.B."/>
            <person name="Roh S.W."/>
        </authorList>
    </citation>
    <scope>NUCLEOTIDE SEQUENCE [LARGE SCALE GENOMIC DNA]</scope>
    <source>
        <strain evidence="5 6">DSM 103574</strain>
    </source>
</reference>
<keyword evidence="1" id="KW-0547">Nucleotide-binding</keyword>
<comment type="catalytic activity">
    <reaction evidence="3">
        <text>a long-chain fatty acid + ATP + CoA = a long-chain fatty acyl-CoA + AMP + diphosphate</text>
        <dbReference type="Rhea" id="RHEA:15421"/>
        <dbReference type="ChEBI" id="CHEBI:30616"/>
        <dbReference type="ChEBI" id="CHEBI:33019"/>
        <dbReference type="ChEBI" id="CHEBI:57287"/>
        <dbReference type="ChEBI" id="CHEBI:57560"/>
        <dbReference type="ChEBI" id="CHEBI:83139"/>
        <dbReference type="ChEBI" id="CHEBI:456215"/>
        <dbReference type="EC" id="6.2.1.3"/>
    </reaction>
    <physiologicalReaction direction="left-to-right" evidence="3">
        <dbReference type="Rhea" id="RHEA:15422"/>
    </physiologicalReaction>
</comment>
<dbReference type="Gene3D" id="3.40.50.12780">
    <property type="entry name" value="N-terminal domain of ligase-like"/>
    <property type="match status" value="1"/>
</dbReference>
<dbReference type="EMBL" id="CP048649">
    <property type="protein sequence ID" value="QIB69552.1"/>
    <property type="molecule type" value="Genomic_DNA"/>
</dbReference>
<accession>A0A858BVV3</accession>
<evidence type="ECO:0000256" key="3">
    <source>
        <dbReference type="ARBA" id="ARBA00024484"/>
    </source>
</evidence>
<dbReference type="RefSeq" id="WP_163066795.1">
    <property type="nucleotide sequence ID" value="NZ_CP048649.1"/>
</dbReference>
<evidence type="ECO:0000259" key="4">
    <source>
        <dbReference type="Pfam" id="PF00501"/>
    </source>
</evidence>
<dbReference type="PANTHER" id="PTHR43272:SF33">
    <property type="entry name" value="AMP-BINDING DOMAIN-CONTAINING PROTEIN-RELATED"/>
    <property type="match status" value="1"/>
</dbReference>
<protein>
    <submittedName>
        <fullName evidence="5">AMP-binding protein</fullName>
    </submittedName>
</protein>
<dbReference type="InterPro" id="IPR042099">
    <property type="entry name" value="ANL_N_sf"/>
</dbReference>
<evidence type="ECO:0000313" key="5">
    <source>
        <dbReference type="EMBL" id="QIB69552.1"/>
    </source>
</evidence>